<evidence type="ECO:0000256" key="7">
    <source>
        <dbReference type="ARBA" id="ARBA00047942"/>
    </source>
</evidence>
<gene>
    <name evidence="10" type="ORF">SAMN06265222_108199</name>
</gene>
<organism evidence="10 11">
    <name type="scientific">Neorhodopirellula lusitana</name>
    <dbReference type="NCBI Taxonomy" id="445327"/>
    <lineage>
        <taxon>Bacteria</taxon>
        <taxon>Pseudomonadati</taxon>
        <taxon>Planctomycetota</taxon>
        <taxon>Planctomycetia</taxon>
        <taxon>Pirellulales</taxon>
        <taxon>Pirellulaceae</taxon>
        <taxon>Neorhodopirellula</taxon>
    </lineage>
</organism>
<keyword evidence="5" id="KW-0680">Restriction system</keyword>
<dbReference type="PANTHER" id="PTHR33841">
    <property type="entry name" value="DNA METHYLTRANSFERASE YEEA-RELATED"/>
    <property type="match status" value="1"/>
</dbReference>
<protein>
    <recommendedName>
        <fullName evidence="1">site-specific DNA-methyltransferase (adenine-specific)</fullName>
        <ecNumber evidence="1">2.1.1.72</ecNumber>
    </recommendedName>
</protein>
<dbReference type="InterPro" id="IPR025931">
    <property type="entry name" value="TaqI_C"/>
</dbReference>
<comment type="catalytic activity">
    <reaction evidence="7">
        <text>a 2'-deoxyadenosine in DNA + S-adenosyl-L-methionine = an N(6)-methyl-2'-deoxyadenosine in DNA + S-adenosyl-L-homocysteine + H(+)</text>
        <dbReference type="Rhea" id="RHEA:15197"/>
        <dbReference type="Rhea" id="RHEA-COMP:12418"/>
        <dbReference type="Rhea" id="RHEA-COMP:12419"/>
        <dbReference type="ChEBI" id="CHEBI:15378"/>
        <dbReference type="ChEBI" id="CHEBI:57856"/>
        <dbReference type="ChEBI" id="CHEBI:59789"/>
        <dbReference type="ChEBI" id="CHEBI:90615"/>
        <dbReference type="ChEBI" id="CHEBI:90616"/>
        <dbReference type="EC" id="2.1.1.72"/>
    </reaction>
</comment>
<dbReference type="Gene3D" id="3.40.50.150">
    <property type="entry name" value="Vaccinia Virus protein VP39"/>
    <property type="match status" value="1"/>
</dbReference>
<evidence type="ECO:0000256" key="2">
    <source>
        <dbReference type="ARBA" id="ARBA00022603"/>
    </source>
</evidence>
<evidence type="ECO:0000259" key="8">
    <source>
        <dbReference type="Pfam" id="PF07669"/>
    </source>
</evidence>
<dbReference type="PRINTS" id="PR00507">
    <property type="entry name" value="N12N6MTFRASE"/>
</dbReference>
<dbReference type="RefSeq" id="WP_283433564.1">
    <property type="nucleotide sequence ID" value="NZ_FXUG01000008.1"/>
</dbReference>
<name>A0ABY1QBS4_9BACT</name>
<dbReference type="Proteomes" id="UP001158067">
    <property type="component" value="Unassembled WGS sequence"/>
</dbReference>
<evidence type="ECO:0000259" key="9">
    <source>
        <dbReference type="Pfam" id="PF12950"/>
    </source>
</evidence>
<evidence type="ECO:0000256" key="4">
    <source>
        <dbReference type="ARBA" id="ARBA00022691"/>
    </source>
</evidence>
<keyword evidence="6" id="KW-0238">DNA-binding</keyword>
<dbReference type="Pfam" id="PF07669">
    <property type="entry name" value="Eco57I"/>
    <property type="match status" value="1"/>
</dbReference>
<keyword evidence="3" id="KW-0808">Transferase</keyword>
<dbReference type="SUPFAM" id="SSF53335">
    <property type="entry name" value="S-adenosyl-L-methionine-dependent methyltransferases"/>
    <property type="match status" value="1"/>
</dbReference>
<keyword evidence="4" id="KW-0949">S-adenosyl-L-methionine</keyword>
<dbReference type="PROSITE" id="PS00092">
    <property type="entry name" value="N6_MTASE"/>
    <property type="match status" value="1"/>
</dbReference>
<dbReference type="InterPro" id="IPR050953">
    <property type="entry name" value="N4_N6_ade-DNA_methylase"/>
</dbReference>
<dbReference type="InterPro" id="IPR029063">
    <property type="entry name" value="SAM-dependent_MTases_sf"/>
</dbReference>
<reference evidence="10 11" key="1">
    <citation type="submission" date="2017-05" db="EMBL/GenBank/DDBJ databases">
        <authorList>
            <person name="Varghese N."/>
            <person name="Submissions S."/>
        </authorList>
    </citation>
    <scope>NUCLEOTIDE SEQUENCE [LARGE SCALE GENOMIC DNA]</scope>
    <source>
        <strain evidence="10 11">DSM 25457</strain>
    </source>
</reference>
<evidence type="ECO:0000313" key="11">
    <source>
        <dbReference type="Proteomes" id="UP001158067"/>
    </source>
</evidence>
<feature type="domain" description="Type II methyltransferase M.TaqI-like" evidence="8">
    <location>
        <begin position="641"/>
        <end position="891"/>
    </location>
</feature>
<feature type="domain" description="TaqI-like C-terminal specificity" evidence="9">
    <location>
        <begin position="1009"/>
        <end position="1172"/>
    </location>
</feature>
<evidence type="ECO:0000313" key="10">
    <source>
        <dbReference type="EMBL" id="SMP64271.1"/>
    </source>
</evidence>
<keyword evidence="11" id="KW-1185">Reference proteome</keyword>
<accession>A0ABY1QBS4</accession>
<evidence type="ECO:0000256" key="5">
    <source>
        <dbReference type="ARBA" id="ARBA00022747"/>
    </source>
</evidence>
<evidence type="ECO:0000256" key="3">
    <source>
        <dbReference type="ARBA" id="ARBA00022679"/>
    </source>
</evidence>
<dbReference type="Pfam" id="PF12950">
    <property type="entry name" value="TaqI_C"/>
    <property type="match status" value="1"/>
</dbReference>
<dbReference type="InterPro" id="IPR002052">
    <property type="entry name" value="DNA_methylase_N6_adenine_CS"/>
</dbReference>
<evidence type="ECO:0000256" key="1">
    <source>
        <dbReference type="ARBA" id="ARBA00011900"/>
    </source>
</evidence>
<proteinExistence type="predicted"/>
<dbReference type="EMBL" id="FXUG01000008">
    <property type="protein sequence ID" value="SMP64271.1"/>
    <property type="molecule type" value="Genomic_DNA"/>
</dbReference>
<evidence type="ECO:0000256" key="6">
    <source>
        <dbReference type="ARBA" id="ARBA00023125"/>
    </source>
</evidence>
<keyword evidence="2" id="KW-0489">Methyltransferase</keyword>
<comment type="caution">
    <text evidence="10">The sequence shown here is derived from an EMBL/GenBank/DDBJ whole genome shotgun (WGS) entry which is preliminary data.</text>
</comment>
<sequence>MPDLRDQIKEAIQALSTKSLRAPSVELLKTLGYSSDRTIDLGSSKPKAFLEFIQTSSGQNTFNQSKALFDQWKSADLLFQLTDNELSSQASLFQETDVQAGLMRSYVFFAIQLDGNNYARGKLTDIARQINRVFPMPVMVLIKHKTDKQDVLSIAVINRRQHKRDASKDVLGKVTIIRDISLDDPHRGHLDILASFALETLRDKSREQIETFDALHVAWEEIFNVELLNQRFYQELANWYFWALPQVEFPDDVEKDEERRNATSLIRLLTRLIFCWFLKEKGLIPPSLFDEHELKKLLVDLDPDSHTYHQGILQNLFFGTLNQQMGKNPKTKKPYRQFAKDDGFKKNRSTYDVNNLYRYESLFHDAENAIAHFADIPFLNGGLFECLDRPDDSGKKLYIDGFSRNKKKRPKVPNSLFFSGPVSGIDLSGAYGVGSRRSETVRGLIRILNGYKFTIVENTPIDQEIALDPELLGKVFENLLASYNEETKTTARKQTGSFYTPRPIVDYMVDESLKTHLHTALTNSGINENNARDGLESLFAYTEQPHPFNDDQVDALLEAIHTCKVLDPACGSGAFPMGMLQKLVYIIHKLDPDNAKWMQLQIDKADEIPDSSARNAAVTAIEKDFRDNEDDYGRKLYLIENCLYGVDIQPIAIQISKLRFFISLICDQRTNKSKKDNHGIRPLPNLETKFVAANTLIALKKDAQLELFESKRIQKLEKELQRIRHDHFAATTRQKKQSLQKRDSEIRTEMAKELEQTAFWDQTTARRLAIWDPYDPQASADYFEPLWMFDRTLADGFDIVIGNPPYVQIQKFPASQKEIWQAQGFVTYAATADVYCLFYERGAQVLKDGGQLCYITSNKWMRAGYGEKLRKFLSSVVDTRAVLDFGMAQNFGAATTYTCVIQFSKTPSKSKTQSCYASDDRAAMVDPEGYFNLNSIEQDHLHSSPWVVLSKDRQRIKALVETQGVPLEDWDVHVFRGVLTGYNEAFYITQEQRDAFVLEDPACESLIVPLLRGRHIERYKTNWDGNWMIATFPALRLNEKKLPKPILKHLDRYRERLEPKPANWSGTRWNGRKAGSYAWYETQDVIGYHENFRGPKIIYQEIAVTLPFFLDRDDHMFMDTTCFMLSSATCALAYLAAILNSSLFRCCFKDNFPEYSGNAYRVKKIFVDKIPIREARQNEPEIFDRLVSLIQHSKRTAHASAQFLEDLIDACVMECYFREHMADRDLLFIDDLATVIAKFDPNASQGKQTDFLEHFYRTHNAPEATIRNRLLRISADSPELLAVIKEEGRV</sequence>
<dbReference type="PANTHER" id="PTHR33841:SF1">
    <property type="entry name" value="DNA METHYLTRANSFERASE A"/>
    <property type="match status" value="1"/>
</dbReference>
<dbReference type="EC" id="2.1.1.72" evidence="1"/>
<dbReference type="InterPro" id="IPR011639">
    <property type="entry name" value="MethylTrfase_TaqI-like_dom"/>
</dbReference>